<gene>
    <name evidence="2" type="ORF">ACFYV7_14770</name>
</gene>
<protein>
    <submittedName>
        <fullName evidence="2">Uncharacterized protein</fullName>
    </submittedName>
</protein>
<feature type="compositionally biased region" description="Polar residues" evidence="1">
    <location>
        <begin position="52"/>
        <end position="65"/>
    </location>
</feature>
<keyword evidence="3" id="KW-1185">Reference proteome</keyword>
<evidence type="ECO:0000313" key="3">
    <source>
        <dbReference type="Proteomes" id="UP001601948"/>
    </source>
</evidence>
<dbReference type="RefSeq" id="WP_387717359.1">
    <property type="nucleotide sequence ID" value="NZ_JBIAPI010000002.1"/>
</dbReference>
<comment type="caution">
    <text evidence="2">The sequence shown here is derived from an EMBL/GenBank/DDBJ whole genome shotgun (WGS) entry which is preliminary data.</text>
</comment>
<accession>A0ABW6QS44</accession>
<dbReference type="EMBL" id="JBIAPI010000002">
    <property type="protein sequence ID" value="MFF3224054.1"/>
    <property type="molecule type" value="Genomic_DNA"/>
</dbReference>
<organism evidence="2 3">
    <name type="scientific">Nocardia suismassiliense</name>
    <dbReference type="NCBI Taxonomy" id="2077092"/>
    <lineage>
        <taxon>Bacteria</taxon>
        <taxon>Bacillati</taxon>
        <taxon>Actinomycetota</taxon>
        <taxon>Actinomycetes</taxon>
        <taxon>Mycobacteriales</taxon>
        <taxon>Nocardiaceae</taxon>
        <taxon>Nocardia</taxon>
    </lineage>
</organism>
<sequence length="65" mass="7156">MLVYWRPILGGSAALLLVILALWLMPKAEHPVPATDQHVRTLPYIPTPAGENPSTATVQPDSRRQ</sequence>
<dbReference type="Proteomes" id="UP001601948">
    <property type="component" value="Unassembled WGS sequence"/>
</dbReference>
<evidence type="ECO:0000313" key="2">
    <source>
        <dbReference type="EMBL" id="MFF3224054.1"/>
    </source>
</evidence>
<feature type="region of interest" description="Disordered" evidence="1">
    <location>
        <begin position="41"/>
        <end position="65"/>
    </location>
</feature>
<proteinExistence type="predicted"/>
<reference evidence="2 3" key="1">
    <citation type="submission" date="2024-10" db="EMBL/GenBank/DDBJ databases">
        <title>The Natural Products Discovery Center: Release of the First 8490 Sequenced Strains for Exploring Actinobacteria Biosynthetic Diversity.</title>
        <authorList>
            <person name="Kalkreuter E."/>
            <person name="Kautsar S.A."/>
            <person name="Yang D."/>
            <person name="Bader C.D."/>
            <person name="Teijaro C.N."/>
            <person name="Fluegel L."/>
            <person name="Davis C.M."/>
            <person name="Simpson J.R."/>
            <person name="Lauterbach L."/>
            <person name="Steele A.D."/>
            <person name="Gui C."/>
            <person name="Meng S."/>
            <person name="Li G."/>
            <person name="Viehrig K."/>
            <person name="Ye F."/>
            <person name="Su P."/>
            <person name="Kiefer A.F."/>
            <person name="Nichols A."/>
            <person name="Cepeda A.J."/>
            <person name="Yan W."/>
            <person name="Fan B."/>
            <person name="Jiang Y."/>
            <person name="Adhikari A."/>
            <person name="Zheng C.-J."/>
            <person name="Schuster L."/>
            <person name="Cowan T.M."/>
            <person name="Smanski M.J."/>
            <person name="Chevrette M.G."/>
            <person name="De Carvalho L.P.S."/>
            <person name="Shen B."/>
        </authorList>
    </citation>
    <scope>NUCLEOTIDE SEQUENCE [LARGE SCALE GENOMIC DNA]</scope>
    <source>
        <strain evidence="2 3">NPDC003040</strain>
    </source>
</reference>
<name>A0ABW6QS44_9NOCA</name>
<evidence type="ECO:0000256" key="1">
    <source>
        <dbReference type="SAM" id="MobiDB-lite"/>
    </source>
</evidence>